<sequence>MHATALAMKLAGTVTDAAAIRANLDKAMKQLPAAANPNSLDGVDERGGSLADTRVAVIEGGKVKERALREFK</sequence>
<name>A0A936Z1W2_9BURK</name>
<reference evidence="1 2" key="1">
    <citation type="journal article" date="2017" name="Int. J. Syst. Evol. Microbiol.">
        <title>Ramlibacter monticola sp. nov., isolated from forest soil.</title>
        <authorList>
            <person name="Chaudhary D.K."/>
            <person name="Kim J."/>
        </authorList>
    </citation>
    <scope>NUCLEOTIDE SEQUENCE [LARGE SCALE GENOMIC DNA]</scope>
    <source>
        <strain evidence="1 2">KACC 19175</strain>
    </source>
</reference>
<gene>
    <name evidence="1" type="ORF">JJ685_16715</name>
</gene>
<dbReference type="RefSeq" id="WP_201675449.1">
    <property type="nucleotide sequence ID" value="NZ_JAEQNE010000004.1"/>
</dbReference>
<comment type="caution">
    <text evidence="1">The sequence shown here is derived from an EMBL/GenBank/DDBJ whole genome shotgun (WGS) entry which is preliminary data.</text>
</comment>
<evidence type="ECO:0000313" key="2">
    <source>
        <dbReference type="Proteomes" id="UP000599109"/>
    </source>
</evidence>
<dbReference type="AlphaFoldDB" id="A0A936Z1W2"/>
<keyword evidence="2" id="KW-1185">Reference proteome</keyword>
<organism evidence="1 2">
    <name type="scientific">Ramlibacter monticola</name>
    <dbReference type="NCBI Taxonomy" id="1926872"/>
    <lineage>
        <taxon>Bacteria</taxon>
        <taxon>Pseudomonadati</taxon>
        <taxon>Pseudomonadota</taxon>
        <taxon>Betaproteobacteria</taxon>
        <taxon>Burkholderiales</taxon>
        <taxon>Comamonadaceae</taxon>
        <taxon>Ramlibacter</taxon>
    </lineage>
</organism>
<evidence type="ECO:0000313" key="1">
    <source>
        <dbReference type="EMBL" id="MBL0392781.1"/>
    </source>
</evidence>
<dbReference type="EMBL" id="JAEQNE010000004">
    <property type="protein sequence ID" value="MBL0392781.1"/>
    <property type="molecule type" value="Genomic_DNA"/>
</dbReference>
<protein>
    <submittedName>
        <fullName evidence="1">Uncharacterized protein</fullName>
    </submittedName>
</protein>
<accession>A0A936Z1W2</accession>
<proteinExistence type="predicted"/>
<dbReference type="Proteomes" id="UP000599109">
    <property type="component" value="Unassembled WGS sequence"/>
</dbReference>